<keyword evidence="2" id="KW-1185">Reference proteome</keyword>
<name>A0A2I0UGV9_LIMLA</name>
<protein>
    <recommendedName>
        <fullName evidence="3">Rna-directed dna polymerase from mobile element jockey-like</fullName>
    </recommendedName>
</protein>
<dbReference type="OrthoDB" id="9185178at2759"/>
<dbReference type="PANTHER" id="PTHR33332">
    <property type="entry name" value="REVERSE TRANSCRIPTASE DOMAIN-CONTAINING PROTEIN"/>
    <property type="match status" value="1"/>
</dbReference>
<proteinExistence type="predicted"/>
<dbReference type="Proteomes" id="UP000233556">
    <property type="component" value="Unassembled WGS sequence"/>
</dbReference>
<sequence>MGRVASIPEGCATIQPDLNRQESQAERNLMKFNKSKCRVLPLGRNNPMPQYRLGADLLESSSAERDLGVLVDNKLIMKQQCALVTKKADGLLGCIKKSVASRSRVVILPLYSALVTPHLEYCVYFWAPQFKKARNYWRQSSGRL</sequence>
<evidence type="ECO:0008006" key="3">
    <source>
        <dbReference type="Google" id="ProtNLM"/>
    </source>
</evidence>
<organism evidence="1 2">
    <name type="scientific">Limosa lapponica baueri</name>
    <dbReference type="NCBI Taxonomy" id="1758121"/>
    <lineage>
        <taxon>Eukaryota</taxon>
        <taxon>Metazoa</taxon>
        <taxon>Chordata</taxon>
        <taxon>Craniata</taxon>
        <taxon>Vertebrata</taxon>
        <taxon>Euteleostomi</taxon>
        <taxon>Archelosauria</taxon>
        <taxon>Archosauria</taxon>
        <taxon>Dinosauria</taxon>
        <taxon>Saurischia</taxon>
        <taxon>Theropoda</taxon>
        <taxon>Coelurosauria</taxon>
        <taxon>Aves</taxon>
        <taxon>Neognathae</taxon>
        <taxon>Neoaves</taxon>
        <taxon>Charadriiformes</taxon>
        <taxon>Scolopacidae</taxon>
        <taxon>Limosa</taxon>
    </lineage>
</organism>
<reference evidence="2" key="2">
    <citation type="submission" date="2017-12" db="EMBL/GenBank/DDBJ databases">
        <title>Genome sequence of the Bar-tailed Godwit (Limosa lapponica baueri).</title>
        <authorList>
            <person name="Lima N.C.B."/>
            <person name="Parody-Merino A.M."/>
            <person name="Battley P.F."/>
            <person name="Fidler A.E."/>
            <person name="Prosdocimi F."/>
        </authorList>
    </citation>
    <scope>NUCLEOTIDE SEQUENCE [LARGE SCALE GENOMIC DNA]</scope>
</reference>
<gene>
    <name evidence="1" type="ORF">llap_4412</name>
</gene>
<dbReference type="AlphaFoldDB" id="A0A2I0UGV9"/>
<evidence type="ECO:0000313" key="2">
    <source>
        <dbReference type="Proteomes" id="UP000233556"/>
    </source>
</evidence>
<dbReference type="EMBL" id="KZ505769">
    <property type="protein sequence ID" value="PKU45276.1"/>
    <property type="molecule type" value="Genomic_DNA"/>
</dbReference>
<accession>A0A2I0UGV9</accession>
<reference evidence="2" key="1">
    <citation type="submission" date="2017-11" db="EMBL/GenBank/DDBJ databases">
        <authorList>
            <person name="Lima N.C."/>
            <person name="Parody-Merino A.M."/>
            <person name="Battley P.F."/>
            <person name="Fidler A.E."/>
            <person name="Prosdocimi F."/>
        </authorList>
    </citation>
    <scope>NUCLEOTIDE SEQUENCE [LARGE SCALE GENOMIC DNA]</scope>
</reference>
<dbReference type="PRINTS" id="PR01345">
    <property type="entry name" value="CERVTRCPTASE"/>
</dbReference>
<evidence type="ECO:0000313" key="1">
    <source>
        <dbReference type="EMBL" id="PKU45276.1"/>
    </source>
</evidence>